<name>A0A0R3MXL0_9BRAD</name>
<comment type="caution">
    <text evidence="2">The sequence shown here is derived from an EMBL/GenBank/DDBJ whole genome shotgun (WGS) entry which is preliminary data.</text>
</comment>
<gene>
    <name evidence="2" type="ORF">CQ14_05180</name>
</gene>
<evidence type="ECO:0000313" key="2">
    <source>
        <dbReference type="EMBL" id="KRR24743.1"/>
    </source>
</evidence>
<evidence type="ECO:0000313" key="3">
    <source>
        <dbReference type="Proteomes" id="UP000051660"/>
    </source>
</evidence>
<protein>
    <submittedName>
        <fullName evidence="2">Uncharacterized protein</fullName>
    </submittedName>
</protein>
<dbReference type="AlphaFoldDB" id="A0A0R3MXL0"/>
<feature type="compositionally biased region" description="Low complexity" evidence="1">
    <location>
        <begin position="53"/>
        <end position="65"/>
    </location>
</feature>
<evidence type="ECO:0000256" key="1">
    <source>
        <dbReference type="SAM" id="MobiDB-lite"/>
    </source>
</evidence>
<feature type="compositionally biased region" description="Basic and acidic residues" evidence="1">
    <location>
        <begin position="1"/>
        <end position="11"/>
    </location>
</feature>
<feature type="compositionally biased region" description="Basic and acidic residues" evidence="1">
    <location>
        <begin position="36"/>
        <end position="51"/>
    </location>
</feature>
<feature type="region of interest" description="Disordered" evidence="1">
    <location>
        <begin position="1"/>
        <end position="65"/>
    </location>
</feature>
<accession>A0A0R3MXL0</accession>
<proteinExistence type="predicted"/>
<dbReference type="Proteomes" id="UP000051660">
    <property type="component" value="Unassembled WGS sequence"/>
</dbReference>
<dbReference type="EMBL" id="LLYB01000060">
    <property type="protein sequence ID" value="KRR24743.1"/>
    <property type="molecule type" value="Genomic_DNA"/>
</dbReference>
<reference evidence="2 3" key="1">
    <citation type="submission" date="2014-03" db="EMBL/GenBank/DDBJ databases">
        <title>Bradyrhizobium valentinum sp. nov., isolated from effective nodules of Lupinus mariae-josephae, a lupine endemic of basic-lime soils in Eastern Spain.</title>
        <authorList>
            <person name="Duran D."/>
            <person name="Rey L."/>
            <person name="Navarro A."/>
            <person name="Busquets A."/>
            <person name="Imperial J."/>
            <person name="Ruiz-Argueso T."/>
        </authorList>
    </citation>
    <scope>NUCLEOTIDE SEQUENCE [LARGE SCALE GENOMIC DNA]</scope>
    <source>
        <strain evidence="2 3">CCBAU 23086</strain>
    </source>
</reference>
<organism evidence="2 3">
    <name type="scientific">Bradyrhizobium lablabi</name>
    <dbReference type="NCBI Taxonomy" id="722472"/>
    <lineage>
        <taxon>Bacteria</taxon>
        <taxon>Pseudomonadati</taxon>
        <taxon>Pseudomonadota</taxon>
        <taxon>Alphaproteobacteria</taxon>
        <taxon>Hyphomicrobiales</taxon>
        <taxon>Nitrobacteraceae</taxon>
        <taxon>Bradyrhizobium</taxon>
    </lineage>
</organism>
<sequence>MSRKKSDDDRNIGLGPNHDWSSHGADAFGLMCIHYDQPEHEEPEPERERYRSQRSSSRGGSWQSA</sequence>